<dbReference type="PANTHER" id="PTHR10693:SF20">
    <property type="entry name" value="AT27578P"/>
    <property type="match status" value="1"/>
</dbReference>
<dbReference type="PROSITE" id="PS50102">
    <property type="entry name" value="RRM"/>
    <property type="match status" value="1"/>
</dbReference>
<feature type="domain" description="RRM" evidence="4">
    <location>
        <begin position="334"/>
        <end position="398"/>
    </location>
</feature>
<name>A0A8H7BZ29_9FUNG</name>
<keyword evidence="1 2" id="KW-0694">RNA-binding</keyword>
<feature type="domain" description="NTF2" evidence="5">
    <location>
        <begin position="26"/>
        <end position="142"/>
    </location>
</feature>
<organism evidence="6 7">
    <name type="scientific">Apophysomyces ossiformis</name>
    <dbReference type="NCBI Taxonomy" id="679940"/>
    <lineage>
        <taxon>Eukaryota</taxon>
        <taxon>Fungi</taxon>
        <taxon>Fungi incertae sedis</taxon>
        <taxon>Mucoromycota</taxon>
        <taxon>Mucoromycotina</taxon>
        <taxon>Mucoromycetes</taxon>
        <taxon>Mucorales</taxon>
        <taxon>Mucorineae</taxon>
        <taxon>Mucoraceae</taxon>
        <taxon>Apophysomyces</taxon>
    </lineage>
</organism>
<dbReference type="EMBL" id="JABAYA010000003">
    <property type="protein sequence ID" value="KAF7732283.1"/>
    <property type="molecule type" value="Genomic_DNA"/>
</dbReference>
<dbReference type="Pfam" id="PF00076">
    <property type="entry name" value="RRM_1"/>
    <property type="match status" value="1"/>
</dbReference>
<evidence type="ECO:0000259" key="4">
    <source>
        <dbReference type="PROSITE" id="PS50102"/>
    </source>
</evidence>
<dbReference type="InterPro" id="IPR002075">
    <property type="entry name" value="NTF2_dom"/>
</dbReference>
<evidence type="ECO:0000256" key="3">
    <source>
        <dbReference type="SAM" id="MobiDB-lite"/>
    </source>
</evidence>
<dbReference type="AlphaFoldDB" id="A0A8H7BZ29"/>
<dbReference type="InterPro" id="IPR012677">
    <property type="entry name" value="Nucleotide-bd_a/b_plait_sf"/>
</dbReference>
<dbReference type="Proteomes" id="UP000605846">
    <property type="component" value="Unassembled WGS sequence"/>
</dbReference>
<feature type="compositionally biased region" description="Gly residues" evidence="3">
    <location>
        <begin position="449"/>
        <end position="460"/>
    </location>
</feature>
<dbReference type="InterPro" id="IPR032710">
    <property type="entry name" value="NTF2-like_dom_sf"/>
</dbReference>
<dbReference type="InterPro" id="IPR000504">
    <property type="entry name" value="RRM_dom"/>
</dbReference>
<evidence type="ECO:0000313" key="6">
    <source>
        <dbReference type="EMBL" id="KAF7732283.1"/>
    </source>
</evidence>
<dbReference type="SUPFAM" id="SSF54427">
    <property type="entry name" value="NTF2-like"/>
    <property type="match status" value="1"/>
</dbReference>
<evidence type="ECO:0000259" key="5">
    <source>
        <dbReference type="PROSITE" id="PS50177"/>
    </source>
</evidence>
<protein>
    <submittedName>
        <fullName evidence="6">Uncharacterized protein</fullName>
    </submittedName>
</protein>
<proteinExistence type="predicted"/>
<feature type="region of interest" description="Disordered" evidence="3">
    <location>
        <begin position="224"/>
        <end position="330"/>
    </location>
</feature>
<dbReference type="Gene3D" id="3.10.450.50">
    <property type="match status" value="1"/>
</dbReference>
<dbReference type="InterPro" id="IPR035979">
    <property type="entry name" value="RBD_domain_sf"/>
</dbReference>
<dbReference type="FunFam" id="3.10.450.50:FF:000003">
    <property type="entry name" value="Nuclear transport factor 2 family protein"/>
    <property type="match status" value="1"/>
</dbReference>
<dbReference type="PANTHER" id="PTHR10693">
    <property type="entry name" value="RAS GTPASE-ACTIVATING PROTEIN-BINDING PROTEIN"/>
    <property type="match status" value="1"/>
</dbReference>
<dbReference type="SMART" id="SM00360">
    <property type="entry name" value="RRM"/>
    <property type="match status" value="1"/>
</dbReference>
<dbReference type="InterPro" id="IPR018222">
    <property type="entry name" value="Nuclear_transport_factor_2_euk"/>
</dbReference>
<dbReference type="InterPro" id="IPR039539">
    <property type="entry name" value="Ras_GTPase_bind_prot"/>
</dbReference>
<feature type="compositionally biased region" description="Polar residues" evidence="3">
    <location>
        <begin position="313"/>
        <end position="325"/>
    </location>
</feature>
<dbReference type="GO" id="GO:0034517">
    <property type="term" value="P:ribophagy"/>
    <property type="evidence" value="ECO:0007669"/>
    <property type="project" value="TreeGrafter"/>
</dbReference>
<evidence type="ECO:0000256" key="1">
    <source>
        <dbReference type="ARBA" id="ARBA00022884"/>
    </source>
</evidence>
<dbReference type="CDD" id="cd00590">
    <property type="entry name" value="RRM_SF"/>
    <property type="match status" value="1"/>
</dbReference>
<dbReference type="OrthoDB" id="339151at2759"/>
<keyword evidence="7" id="KW-1185">Reference proteome</keyword>
<dbReference type="PROSITE" id="PS50177">
    <property type="entry name" value="NTF2_DOMAIN"/>
    <property type="match status" value="1"/>
</dbReference>
<feature type="region of interest" description="Disordered" evidence="3">
    <location>
        <begin position="408"/>
        <end position="460"/>
    </location>
</feature>
<evidence type="ECO:0000256" key="2">
    <source>
        <dbReference type="PROSITE-ProRule" id="PRU00176"/>
    </source>
</evidence>
<dbReference type="GO" id="GO:1990861">
    <property type="term" value="C:Ubp3-Bre5 deubiquitination complex"/>
    <property type="evidence" value="ECO:0007669"/>
    <property type="project" value="TreeGrafter"/>
</dbReference>
<dbReference type="GO" id="GO:0016579">
    <property type="term" value="P:protein deubiquitination"/>
    <property type="evidence" value="ECO:0007669"/>
    <property type="project" value="TreeGrafter"/>
</dbReference>
<reference evidence="6" key="1">
    <citation type="submission" date="2020-01" db="EMBL/GenBank/DDBJ databases">
        <title>Genome Sequencing of Three Apophysomyces-Like Fungal Strains Confirms a Novel Fungal Genus in the Mucoromycota with divergent Burkholderia-like Endosymbiotic Bacteria.</title>
        <authorList>
            <person name="Stajich J.E."/>
            <person name="Macias A.M."/>
            <person name="Carter-House D."/>
            <person name="Lovett B."/>
            <person name="Kasson L.R."/>
            <person name="Berry K."/>
            <person name="Grigoriev I."/>
            <person name="Chang Y."/>
            <person name="Spatafora J."/>
            <person name="Kasson M.T."/>
        </authorList>
    </citation>
    <scope>NUCLEOTIDE SEQUENCE</scope>
    <source>
        <strain evidence="6">NRRL A-21654</strain>
    </source>
</reference>
<dbReference type="GO" id="GO:0005829">
    <property type="term" value="C:cytosol"/>
    <property type="evidence" value="ECO:0007669"/>
    <property type="project" value="TreeGrafter"/>
</dbReference>
<evidence type="ECO:0000313" key="7">
    <source>
        <dbReference type="Proteomes" id="UP000605846"/>
    </source>
</evidence>
<dbReference type="SUPFAM" id="SSF54928">
    <property type="entry name" value="RNA-binding domain, RBD"/>
    <property type="match status" value="1"/>
</dbReference>
<dbReference type="CDD" id="cd00780">
    <property type="entry name" value="NTF2"/>
    <property type="match status" value="1"/>
</dbReference>
<accession>A0A8H7BZ29</accession>
<comment type="caution">
    <text evidence="6">The sequence shown here is derived from an EMBL/GenBank/DDBJ whole genome shotgun (WGS) entry which is preliminary data.</text>
</comment>
<sequence length="460" mass="50543">MTTAVNQSAKAKPDGGATADILPQDVGLIFVREYYTFLSKKPERIHGFYNKDSQFVRGIEGTPTESCIGSQAIRDKIDELGYEDCKIRVTQVDSQGSASNGILVQVLGEMCSRDEPAQRFCQTFFLAPQPNGYYVLNDIFRFLKDEDLIDTEDEEVEQQQQFVKSEQELSSEVKEEEAVELVPEDATQPSETKDITPVTVEPTIPTEDETAAATTAAAEVEKEAKVESDVEEEGWGTVAVNGVAEYPSTQAANGEEDRSIENQQAQSEPKTWAKLAANASEKWSVQAAEAKAAVTPTTPVQSKTAAAQPVRTGESQPRQQQTQINKEQRKEEMTEIFIKNVLPSLTEEQVREAFSQFGEIKSLNILTAKKCAILEYTSTEAVQKALSQRKVEVGEVVTSAEERHYVKKRPFARQQYNGIPAEARRTEGNRRRGGGGGGPRGGGGHRYRSGGGPGHSGEQK</sequence>
<dbReference type="GO" id="GO:0003729">
    <property type="term" value="F:mRNA binding"/>
    <property type="evidence" value="ECO:0007669"/>
    <property type="project" value="TreeGrafter"/>
</dbReference>
<dbReference type="Gene3D" id="3.30.70.330">
    <property type="match status" value="1"/>
</dbReference>
<dbReference type="Pfam" id="PF02136">
    <property type="entry name" value="NTF2"/>
    <property type="match status" value="1"/>
</dbReference>
<feature type="compositionally biased region" description="Polar residues" evidence="3">
    <location>
        <begin position="295"/>
        <end position="305"/>
    </location>
</feature>
<dbReference type="GO" id="GO:1990904">
    <property type="term" value="C:ribonucleoprotein complex"/>
    <property type="evidence" value="ECO:0007669"/>
    <property type="project" value="TreeGrafter"/>
</dbReference>
<gene>
    <name evidence="6" type="ORF">EC973_005178</name>
</gene>